<gene>
    <name evidence="1" type="ORF">ARC20_05380</name>
</gene>
<name>A0A0R0AMD9_9GAMM</name>
<keyword evidence="2" id="KW-1185">Reference proteome</keyword>
<reference evidence="1 2" key="1">
    <citation type="submission" date="2015-10" db="EMBL/GenBank/DDBJ databases">
        <title>Genome sequencing and analysis of members of genus Stenotrophomonas.</title>
        <authorList>
            <person name="Patil P.P."/>
            <person name="Midha S."/>
            <person name="Patil P.B."/>
        </authorList>
    </citation>
    <scope>NUCLEOTIDE SEQUENCE [LARGE SCALE GENOMIC DNA]</scope>
    <source>
        <strain evidence="1 2">JCM 16536</strain>
    </source>
</reference>
<dbReference type="AlphaFoldDB" id="A0A0R0AMD9"/>
<dbReference type="EMBL" id="LLXU01000055">
    <property type="protein sequence ID" value="KRG46429.1"/>
    <property type="molecule type" value="Genomic_DNA"/>
</dbReference>
<evidence type="ECO:0000313" key="2">
    <source>
        <dbReference type="Proteomes" id="UP000051802"/>
    </source>
</evidence>
<sequence length="146" mass="15625">MHAAGRRVMIAPYPNGARDMKHTGWVRGVLLVAGVLLAFAAQAAFSNKWRLKVDGHASSAGTIQLSITPEGGAARQVDIPVAKDLHENHVARLIRDALKTALGKGYHVEIDDGEDVLVKRKGSHPKLDIVIAGNSAQGITVKEHTE</sequence>
<protein>
    <submittedName>
        <fullName evidence="1">Uncharacterized protein</fullName>
    </submittedName>
</protein>
<dbReference type="Proteomes" id="UP000051802">
    <property type="component" value="Unassembled WGS sequence"/>
</dbReference>
<organism evidence="1 2">
    <name type="scientific">Stenotrophomonas panacihumi</name>
    <dbReference type="NCBI Taxonomy" id="676599"/>
    <lineage>
        <taxon>Bacteria</taxon>
        <taxon>Pseudomonadati</taxon>
        <taxon>Pseudomonadota</taxon>
        <taxon>Gammaproteobacteria</taxon>
        <taxon>Lysobacterales</taxon>
        <taxon>Lysobacteraceae</taxon>
        <taxon>Stenotrophomonas</taxon>
    </lineage>
</organism>
<proteinExistence type="predicted"/>
<evidence type="ECO:0000313" key="1">
    <source>
        <dbReference type="EMBL" id="KRG46429.1"/>
    </source>
</evidence>
<dbReference type="STRING" id="676599.ARC20_05380"/>
<accession>A0A0R0AMD9</accession>
<comment type="caution">
    <text evidence="1">The sequence shown here is derived from an EMBL/GenBank/DDBJ whole genome shotgun (WGS) entry which is preliminary data.</text>
</comment>